<comment type="catalytic activity">
    <reaction evidence="11">
        <text>ATP + H2O = ADP + phosphate + H(+)</text>
        <dbReference type="Rhea" id="RHEA:13065"/>
        <dbReference type="ChEBI" id="CHEBI:15377"/>
        <dbReference type="ChEBI" id="CHEBI:15378"/>
        <dbReference type="ChEBI" id="CHEBI:30616"/>
        <dbReference type="ChEBI" id="CHEBI:43474"/>
        <dbReference type="ChEBI" id="CHEBI:456216"/>
        <dbReference type="EC" id="3.6.4.13"/>
    </reaction>
</comment>
<dbReference type="InterPro" id="IPR025223">
    <property type="entry name" value="S1-like_RNA-bd_dom"/>
</dbReference>
<sequence length="1884" mass="211482">MFAVFSKAIDYVFKRDENKDEENDNELHVSCSRQTRHFDGVITGIHSGYGLINGEIYFSFDTIIGQTHRPKVGEHVTVSAYRDGQESGWKATTVSIYGEDWDDTSEELPKDSYSKSSDGTSVDTTNFGEGINPEPEVDQIKKDTVVGTITDINQGSYLINKLYAFDQCDIIVDGYIPYRGDWVRADIEHNQTKGEIKIQNVSPNRTQNFEGVVNAVLQGFGFVNKDIYFTFAALEEGAKTPRVGDRVHCVAIESEQRNCQWRAIKLSLETTVDPGQVLRSQPGLFRHIQPGRFSKQLQENKQGIVISDNLNMGELRLGQQRTTVLRISNTSSVCHTLLKCAPKKQTDCQFEVKSYCLVAKGGAKEMLEDQNASVALHPGSNLLVNIICTANNLGADKQLLMAEFEGFKIGRNMSVDVTGVGQQAIGPTNPYVRKQTFGRYKTSAETQGDTWLVPGEKIQRSKMNLKMSNKLPQYPVPREVRECVLEDKDLIAIIPPLGEELCLENYVEKLSTLLYLEEIQEEVDIRTYDMERVCLEMYGGYLKLQVGTGLAEGRPSVLVGDSVILSVPEDGYMNETHPEYEGIVHEMFSDSVLLKFNETFHTKYMGEDYNVRFVFKRTPIRRCHRAVRQAPSLGKEVIFPDDLVPKMSQLTQGRRKGVSPVKPIRTPTKTTNTGKLEAKARHELEREHMELVNKQLNDRQRSAVWRILNGHCRPTPYILFGPPGTGKTVTLVESILQVFHNVPSSRIIACAPSNSAADLITERLHESGHIKTGEMMVRLIAFSRNIEDCPECVQPYCMTGGDEIESVSRHRLIITTCSSTGSLYNLGLRVGHFTHCFIDEAGQATEPEVLVAVGLVATHPEGQIVLAGDPMQLGPVLRSNLAKTYGLEISLLERLIERPLYARNEVKFSDHGSYDPLLVTKLVQNYRSHSILLKLPSETFYFDELVPCADPSLVNQLTHFELLPNRVDCPLIFHGVRGSDMREESSPSWFNPQEALQVVKYLKALVSNDEYSLSYSDIGVITPYRKQVEKIRVLMEQLGLEKVKVGSVEEFQGQERLVMIVSTVRSNEQMLGYDYKFNLGFLSNPKRFNVAITRAHALLVIIGNPHVLCQDEYWEALLRYCIQNKAYTGCDLPNIEGVHDEDLPEDEKITLIASDKSLKAVETSFSAKKDSSEAINTSTSANESSHRTSDISQDKEMNTPHTTTVEGDSFKSVGSSPKFNDNLAKNVTFPDVQSQFELQGSTINEPSANVNQNNQISNHRLESVIESDDYEEDIYTSGDNAEAKMAINDADPNIHGNSDREIEIPENHVANQQTTAHSTEYIDDMNIKGVTNYETHELLNNEKGPNINATDLINPNEHEHQQDNQYIENNLNQRQYNQDMINDVISEVMQEEMLKSDQMQEDQQLIQNKQMIQNIINDELAQLKGEVHHPGIKMEYVGDDFGENGDYYDETEKTRPSLEHNGVSATANEPDVITLDETLDDNNDEVIILDDSVTDDDIIEVKNNISDPITIDDDSTNVIECVDITNDNSIIDITTPVVRKKDTYFDQGTANINALSETNPHNVCLNSTDQFELDLAKAMSLSLQAVEDAPGSGSAMYTESADPANGATGSKQEISQREETGSHRSNVVTEFRKMTLGKRFSTSHRSPVKQDLETDQSLIFETSPKPKVNVASHFKNLFKKENPRNIRKDLENEEVRHNDAIASVCATVKSGPSVSSKIATKVYGSKYEFANRDYRYKHLWEQENVKIKVVNNIKTEPSETVKSEIIEPVEDGKCKTEEDSKNEDVDINVQEEREDDSNLYRVMEKLNITNAAAEITISNSTHGNHPVTETKVVKNETVEETAKLEVESNDDTNDKAKAETDNTKAKAETDNPKSETDNPRSETD</sequence>
<gene>
    <name evidence="15" type="ORF">OFUS_LOCUS9013</name>
</gene>
<comment type="catalytic activity">
    <reaction evidence="12">
        <text>ATP + H2O = ADP + phosphate + H(+)</text>
        <dbReference type="Rhea" id="RHEA:13065"/>
        <dbReference type="ChEBI" id="CHEBI:15377"/>
        <dbReference type="ChEBI" id="CHEBI:15378"/>
        <dbReference type="ChEBI" id="CHEBI:30616"/>
        <dbReference type="ChEBI" id="CHEBI:43474"/>
        <dbReference type="ChEBI" id="CHEBI:456216"/>
        <dbReference type="EC" id="3.6.4.12"/>
    </reaction>
    <physiologicalReaction direction="left-to-right" evidence="12">
        <dbReference type="Rhea" id="RHEA:13066"/>
    </physiologicalReaction>
</comment>
<dbReference type="CDD" id="cd18078">
    <property type="entry name" value="DEXXQc_Mov10L1"/>
    <property type="match status" value="1"/>
</dbReference>
<dbReference type="Pfam" id="PF21635">
    <property type="entry name" value="Mov-10_helical"/>
    <property type="match status" value="1"/>
</dbReference>
<name>A0A8S4NPG8_OWEFU</name>
<dbReference type="PROSITE" id="PS51192">
    <property type="entry name" value="HELICASE_ATP_BIND_1"/>
    <property type="match status" value="1"/>
</dbReference>
<dbReference type="GO" id="GO:0016787">
    <property type="term" value="F:hydrolase activity"/>
    <property type="evidence" value="ECO:0007669"/>
    <property type="project" value="UniProtKB-KW"/>
</dbReference>
<dbReference type="GO" id="GO:0005524">
    <property type="term" value="F:ATP binding"/>
    <property type="evidence" value="ECO:0007669"/>
    <property type="project" value="UniProtKB-KW"/>
</dbReference>
<dbReference type="InterPro" id="IPR047187">
    <property type="entry name" value="SF1_C_Upf1"/>
</dbReference>
<keyword evidence="5" id="KW-0547">Nucleotide-binding</keyword>
<feature type="domain" description="Helicase ATP-binding" evidence="14">
    <location>
        <begin position="708"/>
        <end position="877"/>
    </location>
</feature>
<dbReference type="PANTHER" id="PTHR45418">
    <property type="entry name" value="CANCER/TESTIS ANTIGEN 55"/>
    <property type="match status" value="1"/>
</dbReference>
<evidence type="ECO:0000256" key="2">
    <source>
        <dbReference type="ARBA" id="ARBA00005601"/>
    </source>
</evidence>
<organism evidence="15 16">
    <name type="scientific">Owenia fusiformis</name>
    <name type="common">Polychaete worm</name>
    <dbReference type="NCBI Taxonomy" id="6347"/>
    <lineage>
        <taxon>Eukaryota</taxon>
        <taxon>Metazoa</taxon>
        <taxon>Spiralia</taxon>
        <taxon>Lophotrochozoa</taxon>
        <taxon>Annelida</taxon>
        <taxon>Polychaeta</taxon>
        <taxon>Sedentaria</taxon>
        <taxon>Canalipalpata</taxon>
        <taxon>Sabellida</taxon>
        <taxon>Oweniida</taxon>
        <taxon>Oweniidae</taxon>
        <taxon>Owenia</taxon>
    </lineage>
</organism>
<evidence type="ECO:0000256" key="1">
    <source>
        <dbReference type="ARBA" id="ARBA00004331"/>
    </source>
</evidence>
<dbReference type="InterPro" id="IPR041677">
    <property type="entry name" value="DNA2/NAM7_AAA_11"/>
</dbReference>
<feature type="non-terminal residue" evidence="15">
    <location>
        <position position="1884"/>
    </location>
</feature>
<dbReference type="InterPro" id="IPR027417">
    <property type="entry name" value="P-loop_NTPase"/>
</dbReference>
<dbReference type="EMBL" id="CAIIXF020000005">
    <property type="protein sequence ID" value="CAH1782580.1"/>
    <property type="molecule type" value="Genomic_DNA"/>
</dbReference>
<proteinExistence type="inferred from homology"/>
<dbReference type="Proteomes" id="UP000749559">
    <property type="component" value="Unassembled WGS sequence"/>
</dbReference>
<keyword evidence="6" id="KW-0378">Hydrolase</keyword>
<feature type="compositionally biased region" description="Basic and acidic residues" evidence="13">
    <location>
        <begin position="1831"/>
        <end position="1884"/>
    </location>
</feature>
<feature type="region of interest" description="Disordered" evidence="13">
    <location>
        <begin position="1819"/>
        <end position="1884"/>
    </location>
</feature>
<evidence type="ECO:0000256" key="5">
    <source>
        <dbReference type="ARBA" id="ARBA00022741"/>
    </source>
</evidence>
<dbReference type="Gene3D" id="2.40.50.140">
    <property type="entry name" value="Nucleic acid-binding proteins"/>
    <property type="match status" value="1"/>
</dbReference>
<dbReference type="SUPFAM" id="SSF52540">
    <property type="entry name" value="P-loop containing nucleoside triphosphate hydrolases"/>
    <property type="match status" value="1"/>
</dbReference>
<evidence type="ECO:0000256" key="12">
    <source>
        <dbReference type="ARBA" id="ARBA00048432"/>
    </source>
</evidence>
<dbReference type="Pfam" id="PF14444">
    <property type="entry name" value="S1-like"/>
    <property type="match status" value="2"/>
</dbReference>
<dbReference type="GO" id="GO:0003678">
    <property type="term" value="F:DNA helicase activity"/>
    <property type="evidence" value="ECO:0007669"/>
    <property type="project" value="UniProtKB-EC"/>
</dbReference>
<dbReference type="InterPro" id="IPR041679">
    <property type="entry name" value="DNA2/NAM7-like_C"/>
</dbReference>
<evidence type="ECO:0000256" key="6">
    <source>
        <dbReference type="ARBA" id="ARBA00022801"/>
    </source>
</evidence>
<feature type="compositionally biased region" description="Basic and acidic residues" evidence="13">
    <location>
        <begin position="1184"/>
        <end position="1198"/>
    </location>
</feature>
<evidence type="ECO:0000256" key="8">
    <source>
        <dbReference type="ARBA" id="ARBA00022840"/>
    </source>
</evidence>
<dbReference type="InterPro" id="IPR049079">
    <property type="entry name" value="Mov-10_helical"/>
</dbReference>
<dbReference type="InterPro" id="IPR012340">
    <property type="entry name" value="NA-bd_OB-fold"/>
</dbReference>
<keyword evidence="10" id="KW-0943">RNA-mediated gene silencing</keyword>
<feature type="region of interest" description="Disordered" evidence="13">
    <location>
        <begin position="650"/>
        <end position="674"/>
    </location>
</feature>
<dbReference type="EC" id="3.6.4.13" evidence="3"/>
<evidence type="ECO:0000256" key="13">
    <source>
        <dbReference type="SAM" id="MobiDB-lite"/>
    </source>
</evidence>
<evidence type="ECO:0000259" key="14">
    <source>
        <dbReference type="PROSITE" id="PS51192"/>
    </source>
</evidence>
<keyword evidence="8" id="KW-0067">ATP-binding</keyword>
<dbReference type="GO" id="GO:0003723">
    <property type="term" value="F:RNA binding"/>
    <property type="evidence" value="ECO:0007669"/>
    <property type="project" value="UniProtKB-KW"/>
</dbReference>
<dbReference type="Pfam" id="PF21634">
    <property type="entry name" value="MOV-10_beta-barrel"/>
    <property type="match status" value="1"/>
</dbReference>
<dbReference type="Gene3D" id="3.40.50.300">
    <property type="entry name" value="P-loop containing nucleotide triphosphate hydrolases"/>
    <property type="match status" value="2"/>
</dbReference>
<dbReference type="GO" id="GO:0036464">
    <property type="term" value="C:cytoplasmic ribonucleoprotein granule"/>
    <property type="evidence" value="ECO:0007669"/>
    <property type="project" value="UniProtKB-SubCell"/>
</dbReference>
<evidence type="ECO:0000256" key="11">
    <source>
        <dbReference type="ARBA" id="ARBA00047984"/>
    </source>
</evidence>
<dbReference type="InterPro" id="IPR014001">
    <property type="entry name" value="Helicase_ATP-bd"/>
</dbReference>
<dbReference type="GO" id="GO:0031047">
    <property type="term" value="P:regulatory ncRNA-mediated gene silencing"/>
    <property type="evidence" value="ECO:0007669"/>
    <property type="project" value="UniProtKB-KW"/>
</dbReference>
<feature type="compositionally biased region" description="Polar residues" evidence="13">
    <location>
        <begin position="114"/>
        <end position="127"/>
    </location>
</feature>
<keyword evidence="4" id="KW-0963">Cytoplasm</keyword>
<evidence type="ECO:0000256" key="10">
    <source>
        <dbReference type="ARBA" id="ARBA00023158"/>
    </source>
</evidence>
<evidence type="ECO:0000256" key="3">
    <source>
        <dbReference type="ARBA" id="ARBA00012552"/>
    </source>
</evidence>
<dbReference type="Pfam" id="PF13086">
    <property type="entry name" value="AAA_11"/>
    <property type="match status" value="2"/>
</dbReference>
<comment type="subcellular location">
    <subcellularLocation>
        <location evidence="1">Cytoplasm</location>
        <location evidence="1">Cytoplasmic ribonucleoprotein granule</location>
    </subcellularLocation>
</comment>
<evidence type="ECO:0000256" key="7">
    <source>
        <dbReference type="ARBA" id="ARBA00022806"/>
    </source>
</evidence>
<dbReference type="PANTHER" id="PTHR45418:SF1">
    <property type="entry name" value="CANCER_TESTIS ANTIGEN 55"/>
    <property type="match status" value="1"/>
</dbReference>
<keyword evidence="16" id="KW-1185">Reference proteome</keyword>
<evidence type="ECO:0000256" key="4">
    <source>
        <dbReference type="ARBA" id="ARBA00022490"/>
    </source>
</evidence>
<feature type="compositionally biased region" description="Polar residues" evidence="13">
    <location>
        <begin position="1173"/>
        <end position="1183"/>
    </location>
</feature>
<reference evidence="15" key="1">
    <citation type="submission" date="2022-03" db="EMBL/GenBank/DDBJ databases">
        <authorList>
            <person name="Martin C."/>
        </authorList>
    </citation>
    <scope>NUCLEOTIDE SEQUENCE</scope>
</reference>
<evidence type="ECO:0000313" key="15">
    <source>
        <dbReference type="EMBL" id="CAH1782580.1"/>
    </source>
</evidence>
<comment type="similarity">
    <text evidence="2">Belongs to the DNA2/NAM7 helicase family. SDE3 subfamily.</text>
</comment>
<dbReference type="FunFam" id="3.40.50.300:FF:000608">
    <property type="entry name" value="Mov10 RISC complex RNA helicase"/>
    <property type="match status" value="1"/>
</dbReference>
<protein>
    <recommendedName>
        <fullName evidence="3">RNA helicase</fullName>
        <ecNumber evidence="3">3.6.4.13</ecNumber>
    </recommendedName>
</protein>
<accession>A0A8S4NPG8</accession>
<keyword evidence="9" id="KW-0694">RNA-binding</keyword>
<keyword evidence="7" id="KW-0347">Helicase</keyword>
<dbReference type="InterPro" id="IPR049080">
    <property type="entry name" value="MOV-10-like_beta-barrel"/>
</dbReference>
<dbReference type="CDD" id="cd18808">
    <property type="entry name" value="SF1_C_Upf1"/>
    <property type="match status" value="1"/>
</dbReference>
<comment type="caution">
    <text evidence="15">The sequence shown here is derived from an EMBL/GenBank/DDBJ whole genome shotgun (WGS) entry which is preliminary data.</text>
</comment>
<feature type="region of interest" description="Disordered" evidence="13">
    <location>
        <begin position="1169"/>
        <end position="1217"/>
    </location>
</feature>
<dbReference type="Pfam" id="PF13087">
    <property type="entry name" value="AAA_12"/>
    <property type="match status" value="1"/>
</dbReference>
<feature type="region of interest" description="Disordered" evidence="13">
    <location>
        <begin position="102"/>
        <end position="135"/>
    </location>
</feature>
<evidence type="ECO:0000256" key="9">
    <source>
        <dbReference type="ARBA" id="ARBA00022884"/>
    </source>
</evidence>
<evidence type="ECO:0000313" key="16">
    <source>
        <dbReference type="Proteomes" id="UP000749559"/>
    </source>
</evidence>
<dbReference type="GO" id="GO:0003724">
    <property type="term" value="F:RNA helicase activity"/>
    <property type="evidence" value="ECO:0007669"/>
    <property type="project" value="UniProtKB-EC"/>
</dbReference>
<dbReference type="OrthoDB" id="6513042at2759"/>
<dbReference type="SUPFAM" id="SSF50249">
    <property type="entry name" value="Nucleic acid-binding proteins"/>
    <property type="match status" value="1"/>
</dbReference>
<feature type="region of interest" description="Disordered" evidence="13">
    <location>
        <begin position="1590"/>
        <end position="1624"/>
    </location>
</feature>
<feature type="compositionally biased region" description="Polar residues" evidence="13">
    <location>
        <begin position="1199"/>
        <end position="1217"/>
    </location>
</feature>